<dbReference type="OrthoDB" id="1452819at2"/>
<comment type="caution">
    <text evidence="1">The sequence shown here is derived from an EMBL/GenBank/DDBJ whole genome shotgun (WGS) entry which is preliminary data.</text>
</comment>
<reference evidence="2" key="1">
    <citation type="submission" date="2017-01" db="EMBL/GenBank/DDBJ databases">
        <title>Genome Analysis of Deinococcus marmoris KOPRI26562.</title>
        <authorList>
            <person name="Kim J.H."/>
            <person name="Oh H.-M."/>
        </authorList>
    </citation>
    <scope>NUCLEOTIDE SEQUENCE [LARGE SCALE GENOMIC DNA]</scope>
    <source>
        <strain evidence="2">PAMC 26633</strain>
    </source>
</reference>
<organism evidence="1 2">
    <name type="scientific">Caballeronia sordidicola</name>
    <name type="common">Burkholderia sordidicola</name>
    <dbReference type="NCBI Taxonomy" id="196367"/>
    <lineage>
        <taxon>Bacteria</taxon>
        <taxon>Pseudomonadati</taxon>
        <taxon>Pseudomonadota</taxon>
        <taxon>Betaproteobacteria</taxon>
        <taxon>Burkholderiales</taxon>
        <taxon>Burkholderiaceae</taxon>
        <taxon>Caballeronia</taxon>
    </lineage>
</organism>
<evidence type="ECO:0000313" key="1">
    <source>
        <dbReference type="EMBL" id="OXC74481.1"/>
    </source>
</evidence>
<dbReference type="AlphaFoldDB" id="A0A226WTI0"/>
<protein>
    <submittedName>
        <fullName evidence="1">Uncharacterized protein</fullName>
    </submittedName>
</protein>
<evidence type="ECO:0000313" key="2">
    <source>
        <dbReference type="Proteomes" id="UP000214720"/>
    </source>
</evidence>
<name>A0A226WTI0_CABSO</name>
<dbReference type="Proteomes" id="UP000214720">
    <property type="component" value="Unassembled WGS sequence"/>
</dbReference>
<proteinExistence type="predicted"/>
<dbReference type="PANTHER" id="PTHR35609:SF1">
    <property type="entry name" value="MACRO DOMAIN-CONTAINING PROTEIN"/>
    <property type="match status" value="1"/>
</dbReference>
<dbReference type="EMBL" id="MTHB01000210">
    <property type="protein sequence ID" value="OXC74481.1"/>
    <property type="molecule type" value="Genomic_DNA"/>
</dbReference>
<dbReference type="PANTHER" id="PTHR35609">
    <property type="entry name" value="MACRO DOMAIN-CONTAINING PROTEIN"/>
    <property type="match status" value="1"/>
</dbReference>
<sequence>MPWFKQIFGFTELTFAETQTRFRIESDKLHTNTQPPRSFQVGTLTTPNVGELRTQVGALTSLTGTRLTLRTISADAYALHTWPEAHGALIQVASQFNLLEMPGPSTTPEDGITGYQHDHTQGPACAMACAPATAFRNYLVSVDGQIGQTQTRQINTLRDLDRAIGIPGIRMQNGYAMLDAETVRAIGQHIQSLDEDGRDKLRQQLRIGLQSNTEVTADDAPPQQRVTQALCSALPVAYNRAPRSDWAPFASLVLEASYEATLLAAVLNHQQTGNPKVYLTMVGGGAFGNETRWIFQALRRALHGVRHYPLDVAVVCYREVSQGLVDLLAEIKAGF</sequence>
<gene>
    <name evidence="1" type="ORF">BSU04_31710</name>
</gene>
<accession>A0A226WTI0</accession>